<dbReference type="AlphaFoldDB" id="A0A421AYE5"/>
<organism evidence="1 2">
    <name type="scientific">Actinokineospora cianjurensis</name>
    <dbReference type="NCBI Taxonomy" id="585224"/>
    <lineage>
        <taxon>Bacteria</taxon>
        <taxon>Bacillati</taxon>
        <taxon>Actinomycetota</taxon>
        <taxon>Actinomycetes</taxon>
        <taxon>Pseudonocardiales</taxon>
        <taxon>Pseudonocardiaceae</taxon>
        <taxon>Actinokineospora</taxon>
    </lineage>
</organism>
<dbReference type="RefSeq" id="WP_170224582.1">
    <property type="nucleotide sequence ID" value="NZ_RCDD01000005.1"/>
</dbReference>
<evidence type="ECO:0000313" key="2">
    <source>
        <dbReference type="Proteomes" id="UP000282454"/>
    </source>
</evidence>
<comment type="caution">
    <text evidence="1">The sequence shown here is derived from an EMBL/GenBank/DDBJ whole genome shotgun (WGS) entry which is preliminary data.</text>
</comment>
<protein>
    <submittedName>
        <fullName evidence="1">Uncharacterized protein</fullName>
    </submittedName>
</protein>
<evidence type="ECO:0000313" key="1">
    <source>
        <dbReference type="EMBL" id="RLK54838.1"/>
    </source>
</evidence>
<gene>
    <name evidence="1" type="ORF">CLV68_5227</name>
</gene>
<proteinExistence type="predicted"/>
<reference evidence="1 2" key="1">
    <citation type="submission" date="2018-10" db="EMBL/GenBank/DDBJ databases">
        <title>Genomic Encyclopedia of Archaeal and Bacterial Type Strains, Phase II (KMG-II): from individual species to whole genera.</title>
        <authorList>
            <person name="Goeker M."/>
        </authorList>
    </citation>
    <scope>NUCLEOTIDE SEQUENCE [LARGE SCALE GENOMIC DNA]</scope>
    <source>
        <strain evidence="1 2">DSM 45657</strain>
    </source>
</reference>
<dbReference type="EMBL" id="RCDD01000005">
    <property type="protein sequence ID" value="RLK54838.1"/>
    <property type="molecule type" value="Genomic_DNA"/>
</dbReference>
<sequence length="56" mass="6382">MPERQVPGSADVLTKPAVHDYRERHGIVVICRDSRHQEQVYAQLRGLGLRCRVVSV</sequence>
<keyword evidence="2" id="KW-1185">Reference proteome</keyword>
<accession>A0A421AYE5</accession>
<name>A0A421AYE5_9PSEU</name>
<dbReference type="Proteomes" id="UP000282454">
    <property type="component" value="Unassembled WGS sequence"/>
</dbReference>